<proteinExistence type="predicted"/>
<reference evidence="1" key="1">
    <citation type="submission" date="2018-01" db="EMBL/GenBank/DDBJ databases">
        <title>An insight into the sialome of Amazonian anophelines.</title>
        <authorList>
            <person name="Ribeiro J.M."/>
            <person name="Scarpassa V."/>
            <person name="Calvo E."/>
        </authorList>
    </citation>
    <scope>NUCLEOTIDE SEQUENCE</scope>
</reference>
<dbReference type="AlphaFoldDB" id="A0A2M4DBG9"/>
<name>A0A2M4DBG9_ANODA</name>
<evidence type="ECO:0000313" key="1">
    <source>
        <dbReference type="EMBL" id="MBW74831.1"/>
    </source>
</evidence>
<dbReference type="EMBL" id="GGFL01010653">
    <property type="protein sequence ID" value="MBW74831.1"/>
    <property type="molecule type" value="Transcribed_RNA"/>
</dbReference>
<accession>A0A2M4DBG9</accession>
<organism evidence="1">
    <name type="scientific">Anopheles darlingi</name>
    <name type="common">Mosquito</name>
    <dbReference type="NCBI Taxonomy" id="43151"/>
    <lineage>
        <taxon>Eukaryota</taxon>
        <taxon>Metazoa</taxon>
        <taxon>Ecdysozoa</taxon>
        <taxon>Arthropoda</taxon>
        <taxon>Hexapoda</taxon>
        <taxon>Insecta</taxon>
        <taxon>Pterygota</taxon>
        <taxon>Neoptera</taxon>
        <taxon>Endopterygota</taxon>
        <taxon>Diptera</taxon>
        <taxon>Nematocera</taxon>
        <taxon>Culicoidea</taxon>
        <taxon>Culicidae</taxon>
        <taxon>Anophelinae</taxon>
        <taxon>Anopheles</taxon>
    </lineage>
</organism>
<sequence>MTFFLSKIWPQVMATDFILFHAHDQHEQAFAFARGHKININLNACVAYDTDMIRKAAGEGGTERKP</sequence>
<protein>
    <submittedName>
        <fullName evidence="1">Putative secreted protein</fullName>
    </submittedName>
</protein>